<dbReference type="Pfam" id="PF04892">
    <property type="entry name" value="VanZ"/>
    <property type="match status" value="1"/>
</dbReference>
<reference evidence="3 4" key="1">
    <citation type="journal article" date="2013" name="J. Microbiol.">
        <title>Lysinibacillus chungkukjangi sp. nov., isolated from Chungkukjang, Korean fermented soybean food.</title>
        <authorList>
            <person name="Kim S.J."/>
            <person name="Jang Y.H."/>
            <person name="Hamada M."/>
            <person name="Ahn J.H."/>
            <person name="Weon H.Y."/>
            <person name="Suzuki K."/>
            <person name="Whang K.S."/>
            <person name="Kwon S.W."/>
        </authorList>
    </citation>
    <scope>NUCLEOTIDE SEQUENCE [LARGE SCALE GENOMIC DNA]</scope>
    <source>
        <strain evidence="3 4">MCCC 1A12701</strain>
    </source>
</reference>
<evidence type="ECO:0000259" key="2">
    <source>
        <dbReference type="Pfam" id="PF04892"/>
    </source>
</evidence>
<evidence type="ECO:0000313" key="3">
    <source>
        <dbReference type="EMBL" id="RQW70985.1"/>
    </source>
</evidence>
<feature type="transmembrane region" description="Helical" evidence="1">
    <location>
        <begin position="75"/>
        <end position="92"/>
    </location>
</feature>
<evidence type="ECO:0000256" key="1">
    <source>
        <dbReference type="SAM" id="Phobius"/>
    </source>
</evidence>
<keyword evidence="1" id="KW-0812">Transmembrane</keyword>
<sequence length="165" mass="19000">MKRYILVIIAILITLFFVSSMSYQQQTIVPSLQQVLADKPFEELLSKIEVTYWGQTISVETRGYYHFVEFLIRKATHFVGFGLIGIIIYLLYRKLKLKHAALFAIISTFIIAAIDEFHQTFVPGRTGIFNDVLLDTAGAFTLIILFKVIQLVTKKWMKEISICRS</sequence>
<keyword evidence="4" id="KW-1185">Reference proteome</keyword>
<dbReference type="PIRSF" id="PIRSF019083">
    <property type="entry name" value="UCP019083_VanZ"/>
    <property type="match status" value="1"/>
</dbReference>
<dbReference type="NCBIfam" id="NF037970">
    <property type="entry name" value="vanZ_1"/>
    <property type="match status" value="1"/>
</dbReference>
<feature type="transmembrane region" description="Helical" evidence="1">
    <location>
        <begin position="127"/>
        <end position="149"/>
    </location>
</feature>
<protein>
    <submittedName>
        <fullName evidence="3">VanZ family protein</fullName>
    </submittedName>
</protein>
<evidence type="ECO:0000313" key="4">
    <source>
        <dbReference type="Proteomes" id="UP000274033"/>
    </source>
</evidence>
<organism evidence="3 4">
    <name type="scientific">Lysinibacillus composti</name>
    <dbReference type="NCBI Taxonomy" id="720633"/>
    <lineage>
        <taxon>Bacteria</taxon>
        <taxon>Bacillati</taxon>
        <taxon>Bacillota</taxon>
        <taxon>Bacilli</taxon>
        <taxon>Bacillales</taxon>
        <taxon>Bacillaceae</taxon>
        <taxon>Lysinibacillus</taxon>
    </lineage>
</organism>
<proteinExistence type="predicted"/>
<gene>
    <name evidence="3" type="ORF">EBB45_19450</name>
</gene>
<dbReference type="InterPro" id="IPR016747">
    <property type="entry name" value="Phosphotransbutyrylase"/>
</dbReference>
<dbReference type="Proteomes" id="UP000274033">
    <property type="component" value="Unassembled WGS sequence"/>
</dbReference>
<dbReference type="AlphaFoldDB" id="A0A3N9U341"/>
<feature type="transmembrane region" description="Helical" evidence="1">
    <location>
        <begin position="99"/>
        <end position="115"/>
    </location>
</feature>
<feature type="domain" description="VanZ-like" evidence="2">
    <location>
        <begin position="5"/>
        <end position="149"/>
    </location>
</feature>
<keyword evidence="1" id="KW-0472">Membrane</keyword>
<dbReference type="InterPro" id="IPR006976">
    <property type="entry name" value="VanZ-like"/>
</dbReference>
<dbReference type="OrthoDB" id="291892at2"/>
<accession>A0A3N9U341</accession>
<dbReference type="EMBL" id="RRCT01000035">
    <property type="protein sequence ID" value="RQW70985.1"/>
    <property type="molecule type" value="Genomic_DNA"/>
</dbReference>
<name>A0A3N9U341_9BACI</name>
<keyword evidence="1" id="KW-1133">Transmembrane helix</keyword>
<dbReference type="RefSeq" id="WP_124766980.1">
    <property type="nucleotide sequence ID" value="NZ_JAFBDY010000038.1"/>
</dbReference>
<comment type="caution">
    <text evidence="3">The sequence shown here is derived from an EMBL/GenBank/DDBJ whole genome shotgun (WGS) entry which is preliminary data.</text>
</comment>